<protein>
    <submittedName>
        <fullName evidence="1">Uncharacterized protein</fullName>
    </submittedName>
</protein>
<sequence length="56" mass="6002">MLLQVQSSVHWVPVRPSHCCCLIATLAMATLRSPQTLLGGVNFLTSGAGRLRPSLL</sequence>
<comment type="caution">
    <text evidence="1">The sequence shown here is derived from an EMBL/GenBank/DDBJ whole genome shotgun (WGS) entry which is preliminary data.</text>
</comment>
<organism evidence="1 2">
    <name type="scientific">Staurois parvus</name>
    <dbReference type="NCBI Taxonomy" id="386267"/>
    <lineage>
        <taxon>Eukaryota</taxon>
        <taxon>Metazoa</taxon>
        <taxon>Chordata</taxon>
        <taxon>Craniata</taxon>
        <taxon>Vertebrata</taxon>
        <taxon>Euteleostomi</taxon>
        <taxon>Amphibia</taxon>
        <taxon>Batrachia</taxon>
        <taxon>Anura</taxon>
        <taxon>Neobatrachia</taxon>
        <taxon>Ranoidea</taxon>
        <taxon>Ranidae</taxon>
        <taxon>Staurois</taxon>
    </lineage>
</organism>
<proteinExistence type="predicted"/>
<dbReference type="EMBL" id="CATNWA010004966">
    <property type="protein sequence ID" value="CAI9549072.1"/>
    <property type="molecule type" value="Genomic_DNA"/>
</dbReference>
<gene>
    <name evidence="1" type="ORF">SPARVUS_LOCUS3275539</name>
</gene>
<keyword evidence="2" id="KW-1185">Reference proteome</keyword>
<name>A0ABN9BN27_9NEOB</name>
<evidence type="ECO:0000313" key="1">
    <source>
        <dbReference type="EMBL" id="CAI9549072.1"/>
    </source>
</evidence>
<reference evidence="1" key="1">
    <citation type="submission" date="2023-05" db="EMBL/GenBank/DDBJ databases">
        <authorList>
            <person name="Stuckert A."/>
        </authorList>
    </citation>
    <scope>NUCLEOTIDE SEQUENCE</scope>
</reference>
<accession>A0ABN9BN27</accession>
<evidence type="ECO:0000313" key="2">
    <source>
        <dbReference type="Proteomes" id="UP001162483"/>
    </source>
</evidence>
<dbReference type="Proteomes" id="UP001162483">
    <property type="component" value="Unassembled WGS sequence"/>
</dbReference>